<proteinExistence type="predicted"/>
<organism evidence="2">
    <name type="scientific">Magallana gigas</name>
    <name type="common">Pacific oyster</name>
    <name type="synonym">Crassostrea gigas</name>
    <dbReference type="NCBI Taxonomy" id="29159"/>
    <lineage>
        <taxon>Eukaryota</taxon>
        <taxon>Metazoa</taxon>
        <taxon>Spiralia</taxon>
        <taxon>Lophotrochozoa</taxon>
        <taxon>Mollusca</taxon>
        <taxon>Bivalvia</taxon>
        <taxon>Autobranchia</taxon>
        <taxon>Pteriomorphia</taxon>
        <taxon>Ostreida</taxon>
        <taxon>Ostreoidea</taxon>
        <taxon>Ostreidae</taxon>
        <taxon>Magallana</taxon>
    </lineage>
</organism>
<dbReference type="AlphaFoldDB" id="K1P8M8"/>
<gene>
    <name evidence="2" type="ORF">CGI_10000095</name>
</gene>
<dbReference type="EMBL" id="JH821466">
    <property type="protein sequence ID" value="EKC17873.1"/>
    <property type="molecule type" value="Genomic_DNA"/>
</dbReference>
<reference evidence="2" key="1">
    <citation type="journal article" date="2012" name="Nature">
        <title>The oyster genome reveals stress adaptation and complexity of shell formation.</title>
        <authorList>
            <person name="Zhang G."/>
            <person name="Fang X."/>
            <person name="Guo X."/>
            <person name="Li L."/>
            <person name="Luo R."/>
            <person name="Xu F."/>
            <person name="Yang P."/>
            <person name="Zhang L."/>
            <person name="Wang X."/>
            <person name="Qi H."/>
            <person name="Xiong Z."/>
            <person name="Que H."/>
            <person name="Xie Y."/>
            <person name="Holland P.W."/>
            <person name="Paps J."/>
            <person name="Zhu Y."/>
            <person name="Wu F."/>
            <person name="Chen Y."/>
            <person name="Wang J."/>
            <person name="Peng C."/>
            <person name="Meng J."/>
            <person name="Yang L."/>
            <person name="Liu J."/>
            <person name="Wen B."/>
            <person name="Zhang N."/>
            <person name="Huang Z."/>
            <person name="Zhu Q."/>
            <person name="Feng Y."/>
            <person name="Mount A."/>
            <person name="Hedgecock D."/>
            <person name="Xu Z."/>
            <person name="Liu Y."/>
            <person name="Domazet-Loso T."/>
            <person name="Du Y."/>
            <person name="Sun X."/>
            <person name="Zhang S."/>
            <person name="Liu B."/>
            <person name="Cheng P."/>
            <person name="Jiang X."/>
            <person name="Li J."/>
            <person name="Fan D."/>
            <person name="Wang W."/>
            <person name="Fu W."/>
            <person name="Wang T."/>
            <person name="Wang B."/>
            <person name="Zhang J."/>
            <person name="Peng Z."/>
            <person name="Li Y."/>
            <person name="Li N."/>
            <person name="Wang J."/>
            <person name="Chen M."/>
            <person name="He Y."/>
            <person name="Tan F."/>
            <person name="Song X."/>
            <person name="Zheng Q."/>
            <person name="Huang R."/>
            <person name="Yang H."/>
            <person name="Du X."/>
            <person name="Chen L."/>
            <person name="Yang M."/>
            <person name="Gaffney P.M."/>
            <person name="Wang S."/>
            <person name="Luo L."/>
            <person name="She Z."/>
            <person name="Ming Y."/>
            <person name="Huang W."/>
            <person name="Zhang S."/>
            <person name="Huang B."/>
            <person name="Zhang Y."/>
            <person name="Qu T."/>
            <person name="Ni P."/>
            <person name="Miao G."/>
            <person name="Wang J."/>
            <person name="Wang Q."/>
            <person name="Steinberg C.E."/>
            <person name="Wang H."/>
            <person name="Li N."/>
            <person name="Qian L."/>
            <person name="Zhang G."/>
            <person name="Li Y."/>
            <person name="Yang H."/>
            <person name="Liu X."/>
            <person name="Wang J."/>
            <person name="Yin Y."/>
            <person name="Wang J."/>
        </authorList>
    </citation>
    <scope>NUCLEOTIDE SEQUENCE [LARGE SCALE GENOMIC DNA]</scope>
    <source>
        <strain evidence="2">05x7-T-G4-1.051#20</strain>
    </source>
</reference>
<dbReference type="HOGENOM" id="CLU_2401739_0_0_1"/>
<accession>K1P8M8</accession>
<name>K1P8M8_MAGGI</name>
<protein>
    <submittedName>
        <fullName evidence="2">Uncharacterized protein</fullName>
    </submittedName>
</protein>
<evidence type="ECO:0000313" key="2">
    <source>
        <dbReference type="EMBL" id="EKC17873.1"/>
    </source>
</evidence>
<feature type="compositionally biased region" description="Polar residues" evidence="1">
    <location>
        <begin position="36"/>
        <end position="49"/>
    </location>
</feature>
<evidence type="ECO:0000256" key="1">
    <source>
        <dbReference type="SAM" id="MobiDB-lite"/>
    </source>
</evidence>
<sequence length="93" mass="10439">MATSSPARGLWMRGIWRLWTPSVRGPLPKALPGDTDSVNSARTHSLHDTTPTPAAFVTLKSYVRIINDSSYSFEVAKETLKPCSLHRRRIFLD</sequence>
<dbReference type="InParanoid" id="K1P8M8"/>
<feature type="region of interest" description="Disordered" evidence="1">
    <location>
        <begin position="30"/>
        <end position="49"/>
    </location>
</feature>